<evidence type="ECO:0000313" key="1">
    <source>
        <dbReference type="EMBL" id="KAE8305458.1"/>
    </source>
</evidence>
<dbReference type="EMBL" id="AACB03000001">
    <property type="protein sequence ID" value="KAE8305458.1"/>
    <property type="molecule type" value="Genomic_DNA"/>
</dbReference>
<accession>A8BZK2</accession>
<protein>
    <submittedName>
        <fullName evidence="1">Uncharacterized protein</fullName>
    </submittedName>
</protein>
<reference evidence="1 2" key="1">
    <citation type="journal article" date="2007" name="Science">
        <title>Genomic minimalism in the early diverging intestinal parasite Giardia lamblia.</title>
        <authorList>
            <person name="Morrison H.G."/>
            <person name="McArthur A.G."/>
            <person name="Gillin F.D."/>
            <person name="Aley S.B."/>
            <person name="Adam R.D."/>
            <person name="Olsen G.J."/>
            <person name="Best A.A."/>
            <person name="Cande W.Z."/>
            <person name="Chen F."/>
            <person name="Cipriano M.J."/>
            <person name="Davids B.J."/>
            <person name="Dawson S.C."/>
            <person name="Elmendorf H.G."/>
            <person name="Hehl A.B."/>
            <person name="Holder M.E."/>
            <person name="Huse S.M."/>
            <person name="Kim U.U."/>
            <person name="Lasek-Nesselquist E."/>
            <person name="Manning G."/>
            <person name="Nigam A."/>
            <person name="Nixon J.E."/>
            <person name="Palm D."/>
            <person name="Passamaneck N.E."/>
            <person name="Prabhu A."/>
            <person name="Reich C.I."/>
            <person name="Reiner D.S."/>
            <person name="Samuelson J."/>
            <person name="Svard S.G."/>
            <person name="Sogin M.L."/>
        </authorList>
    </citation>
    <scope>NUCLEOTIDE SEQUENCE [LARGE SCALE GENOMIC DNA]</scope>
    <source>
        <strain evidence="1 2">WB C6</strain>
    </source>
</reference>
<dbReference type="AlphaFoldDB" id="A8BZK2"/>
<organism evidence="1 2">
    <name type="scientific">Giardia intestinalis (strain ATCC 50803 / WB clone C6)</name>
    <name type="common">Giardia lamblia</name>
    <dbReference type="NCBI Taxonomy" id="184922"/>
    <lineage>
        <taxon>Eukaryota</taxon>
        <taxon>Metamonada</taxon>
        <taxon>Diplomonadida</taxon>
        <taxon>Hexamitidae</taxon>
        <taxon>Giardiinae</taxon>
        <taxon>Giardia</taxon>
    </lineage>
</organism>
<dbReference type="RefSeq" id="XP_001704015.1">
    <property type="nucleotide sequence ID" value="XM_001703963.1"/>
</dbReference>
<sequence>MEKDRLQNRSTPHVVAMKHSTSSLFHDSKRAIPGPPRSIAPVDLQALKRIASNASSAIPPPLDSYVPKAEQVKGLAHMCPKLFELGNRSVVPLSKVKAIPAYKGTPYDQRADDISILVAIAHENLSYYRKINLLVLILNMVSNVSQYLHQWIANDYAHYIEKKKAGDTCIKSIYDPAKQPAADLIRDPEYLPDMSRFCSEHRKYKPELYNSTISILSDCFSDAASEPPSILESMVNTPIGSSATSIPSENSSISSLSDLSTASVSAELQRRKVMRESVSMTTSSLSEGYKQMELKTLKQILQTTFSCQRIIPLVDIEKQLKRKHPKVNALKLLRDLADTTTCITVSQGDVSIDWAKANF</sequence>
<dbReference type="OMA" id="LAHMCPK"/>
<gene>
    <name evidence="1" type="ORF">GL50803_0023630</name>
</gene>
<dbReference type="GeneID" id="5696872"/>
<dbReference type="KEGG" id="gla:GL50803_0023630"/>
<name>A8BZK2_GIAIC</name>
<dbReference type="VEuPathDB" id="GiardiaDB:GL50803_23630"/>
<dbReference type="HOGENOM" id="CLU_772618_0_0_1"/>
<proteinExistence type="predicted"/>
<keyword evidence="2" id="KW-1185">Reference proteome</keyword>
<evidence type="ECO:0000313" key="2">
    <source>
        <dbReference type="Proteomes" id="UP000001548"/>
    </source>
</evidence>
<dbReference type="Proteomes" id="UP000001548">
    <property type="component" value="Unassembled WGS sequence"/>
</dbReference>
<comment type="caution">
    <text evidence="1">The sequence shown here is derived from an EMBL/GenBank/DDBJ whole genome shotgun (WGS) entry which is preliminary data.</text>
</comment>